<reference evidence="1 2" key="2">
    <citation type="journal article" date="2010" name="Stand. Genomic Sci.">
        <title>Complete genome sequence of the Medicago microsymbiont Ensifer (Sinorhizobium) medicae strain WSM419.</title>
        <authorList>
            <person name="Reeve W."/>
            <person name="Chain P."/>
            <person name="O'Hara G."/>
            <person name="Ardley J."/>
            <person name="Nandesena K."/>
            <person name="Brau L."/>
            <person name="Tiwari R."/>
            <person name="Malfatti S."/>
            <person name="Kiss H."/>
            <person name="Lapidus A."/>
            <person name="Copeland A."/>
            <person name="Nolan M."/>
            <person name="Land M."/>
            <person name="Hauser L."/>
            <person name="Chang Y.J."/>
            <person name="Ivanova N."/>
            <person name="Mavromatis K."/>
            <person name="Markowitz V."/>
            <person name="Kyrpides N."/>
            <person name="Gollagher M."/>
            <person name="Yates R."/>
            <person name="Dilworth M."/>
            <person name="Howieson J."/>
        </authorList>
    </citation>
    <scope>NUCLEOTIDE SEQUENCE [LARGE SCALE GENOMIC DNA]</scope>
    <source>
        <strain evidence="1 2">WSM419</strain>
    </source>
</reference>
<gene>
    <name evidence="1" type="ordered locus">Smed_1327</name>
</gene>
<dbReference type="Gene3D" id="2.40.10.270">
    <property type="entry name" value="Bacteriophage SPP1 head-tail adaptor protein"/>
    <property type="match status" value="1"/>
</dbReference>
<dbReference type="eggNOG" id="COG5614">
    <property type="taxonomic scope" value="Bacteria"/>
</dbReference>
<accession>A6U947</accession>
<organism evidence="1 2">
    <name type="scientific">Sinorhizobium medicae (strain WSM419)</name>
    <name type="common">Ensifer medicae</name>
    <dbReference type="NCBI Taxonomy" id="366394"/>
    <lineage>
        <taxon>Bacteria</taxon>
        <taxon>Pseudomonadati</taxon>
        <taxon>Pseudomonadota</taxon>
        <taxon>Alphaproteobacteria</taxon>
        <taxon>Hyphomicrobiales</taxon>
        <taxon>Rhizobiaceae</taxon>
        <taxon>Sinorhizobium/Ensifer group</taxon>
        <taxon>Sinorhizobium</taxon>
    </lineage>
</organism>
<dbReference type="Proteomes" id="UP000001108">
    <property type="component" value="Chromosome"/>
</dbReference>
<protein>
    <submittedName>
        <fullName evidence="1">Phage head-tail adaptor, putative</fullName>
    </submittedName>
</protein>
<proteinExistence type="predicted"/>
<evidence type="ECO:0000313" key="2">
    <source>
        <dbReference type="Proteomes" id="UP000001108"/>
    </source>
</evidence>
<dbReference type="KEGG" id="smd:Smed_1327"/>
<dbReference type="AlphaFoldDB" id="A6U947"/>
<evidence type="ECO:0000313" key="1">
    <source>
        <dbReference type="EMBL" id="ABR60177.1"/>
    </source>
</evidence>
<reference evidence="2" key="1">
    <citation type="submission" date="2007-06" db="EMBL/GenBank/DDBJ databases">
        <title>Complete sequence of Sinorhizobium medicae WSM419 chromosome.</title>
        <authorList>
            <consortium name="US DOE Joint Genome Institute"/>
            <person name="Copeland A."/>
            <person name="Lucas S."/>
            <person name="Lapidus A."/>
            <person name="Barry K."/>
            <person name="Glavina del Rio T."/>
            <person name="Dalin E."/>
            <person name="Tice H."/>
            <person name="Pitluck S."/>
            <person name="Chain P."/>
            <person name="Malfatti S."/>
            <person name="Shin M."/>
            <person name="Vergez L."/>
            <person name="Schmutz J."/>
            <person name="Larimer F."/>
            <person name="Land M."/>
            <person name="Hauser L."/>
            <person name="Kyrpides N."/>
            <person name="Mikhailova N."/>
            <person name="Reeve W.G."/>
            <person name="Richardson P."/>
        </authorList>
    </citation>
    <scope>NUCLEOTIDE SEQUENCE [LARGE SCALE GENOMIC DNA]</scope>
    <source>
        <strain evidence="2">WSM419</strain>
    </source>
</reference>
<dbReference type="OrthoDB" id="7997871at2"/>
<name>A6U947_SINMW</name>
<dbReference type="HOGENOM" id="CLU_167591_0_0_5"/>
<sequence length="116" mass="12460">MPAGNLRSRLHFQQRAVGDDGYGNPVTGEFATVFTDAAEIIPRMGTEAVMGARLQGLQPVTIRLRSHVATRSLDATWRAVDSRSGAVYAITSPPVNVSQKNDYIDMLATIGTQADA</sequence>
<dbReference type="InterPro" id="IPR008767">
    <property type="entry name" value="Phage_SPP1_head-tail_adaptor"/>
</dbReference>
<dbReference type="RefSeq" id="WP_011975487.1">
    <property type="nucleotide sequence ID" value="NC_009636.1"/>
</dbReference>
<dbReference type="Pfam" id="PF05521">
    <property type="entry name" value="Phage_HCP"/>
    <property type="match status" value="1"/>
</dbReference>
<dbReference type="STRING" id="366394.Smed_1327"/>
<dbReference type="InterPro" id="IPR038666">
    <property type="entry name" value="SSP1_head-tail_sf"/>
</dbReference>
<dbReference type="EMBL" id="CP000738">
    <property type="protein sequence ID" value="ABR60177.1"/>
    <property type="molecule type" value="Genomic_DNA"/>
</dbReference>